<feature type="domain" description="YCII-related" evidence="2">
    <location>
        <begin position="10"/>
        <end position="82"/>
    </location>
</feature>
<dbReference type="Gene3D" id="3.30.70.1060">
    <property type="entry name" value="Dimeric alpha+beta barrel"/>
    <property type="match status" value="1"/>
</dbReference>
<dbReference type="PANTHER" id="PTHR37828">
    <property type="entry name" value="GSR2449 PROTEIN"/>
    <property type="match status" value="1"/>
</dbReference>
<evidence type="ECO:0000256" key="1">
    <source>
        <dbReference type="ARBA" id="ARBA00007689"/>
    </source>
</evidence>
<dbReference type="Proteomes" id="UP000285120">
    <property type="component" value="Unassembled WGS sequence"/>
</dbReference>
<gene>
    <name evidence="3" type="ORF">ATL39_1292</name>
</gene>
<evidence type="ECO:0000259" key="2">
    <source>
        <dbReference type="Pfam" id="PF03795"/>
    </source>
</evidence>
<comment type="similarity">
    <text evidence="1">Belongs to the YciI family.</text>
</comment>
<organism evidence="3 4">
    <name type="scientific">Sinobaca qinghaiensis</name>
    <dbReference type="NCBI Taxonomy" id="342944"/>
    <lineage>
        <taxon>Bacteria</taxon>
        <taxon>Bacillati</taxon>
        <taxon>Bacillota</taxon>
        <taxon>Bacilli</taxon>
        <taxon>Bacillales</taxon>
        <taxon>Sporolactobacillaceae</taxon>
        <taxon>Sinobaca</taxon>
    </lineage>
</organism>
<evidence type="ECO:0000313" key="3">
    <source>
        <dbReference type="EMBL" id="RKD75591.1"/>
    </source>
</evidence>
<dbReference type="RefSeq" id="WP_120192458.1">
    <property type="nucleotide sequence ID" value="NZ_RAPK01000007.1"/>
</dbReference>
<name>A0A419V6W5_9BACL</name>
<comment type="caution">
    <text evidence="3">The sequence shown here is derived from an EMBL/GenBank/DDBJ whole genome shotgun (WGS) entry which is preliminary data.</text>
</comment>
<dbReference type="PANTHER" id="PTHR37828:SF1">
    <property type="entry name" value="YCII-RELATED DOMAIN-CONTAINING PROTEIN"/>
    <property type="match status" value="1"/>
</dbReference>
<reference evidence="3 4" key="1">
    <citation type="submission" date="2018-09" db="EMBL/GenBank/DDBJ databases">
        <title>Genomic Encyclopedia of Archaeal and Bacterial Type Strains, Phase II (KMG-II): from individual species to whole genera.</title>
        <authorList>
            <person name="Goeker M."/>
        </authorList>
    </citation>
    <scope>NUCLEOTIDE SEQUENCE [LARGE SCALE GENOMIC DNA]</scope>
    <source>
        <strain evidence="3 4">DSM 17008</strain>
    </source>
</reference>
<keyword evidence="4" id="KW-1185">Reference proteome</keyword>
<dbReference type="InterPro" id="IPR011008">
    <property type="entry name" value="Dimeric_a/b-barrel"/>
</dbReference>
<evidence type="ECO:0000313" key="4">
    <source>
        <dbReference type="Proteomes" id="UP000285120"/>
    </source>
</evidence>
<accession>A0A419V6W5</accession>
<protein>
    <submittedName>
        <fullName evidence="3">Uncharacterized protein YciI</fullName>
    </submittedName>
</protein>
<dbReference type="SUPFAM" id="SSF54909">
    <property type="entry name" value="Dimeric alpha+beta barrel"/>
    <property type="match status" value="1"/>
</dbReference>
<dbReference type="InterPro" id="IPR005545">
    <property type="entry name" value="YCII"/>
</dbReference>
<dbReference type="EMBL" id="RAPK01000007">
    <property type="protein sequence ID" value="RKD75591.1"/>
    <property type="molecule type" value="Genomic_DNA"/>
</dbReference>
<proteinExistence type="inferred from homology"/>
<dbReference type="Pfam" id="PF03795">
    <property type="entry name" value="YCII"/>
    <property type="match status" value="1"/>
</dbReference>
<dbReference type="AlphaFoldDB" id="A0A419V6W5"/>
<sequence>MSIYAVFLPMKDEEKSAQYRPQHLEFLEKLHESGSVSAYGKFADGSGGLVMYRAASYEETEKLVKEDPFVKEGARTYEIREWVMTSSEWK</sequence>
<dbReference type="OrthoDB" id="162319at2"/>